<comment type="caution">
    <text evidence="10">The sequence shown here is derived from an EMBL/GenBank/DDBJ whole genome shotgun (WGS) entry which is preliminary data.</text>
</comment>
<dbReference type="EMBL" id="JBHMFI010000001">
    <property type="protein sequence ID" value="MFB9072523.1"/>
    <property type="molecule type" value="Genomic_DNA"/>
</dbReference>
<reference evidence="10 11" key="1">
    <citation type="submission" date="2024-09" db="EMBL/GenBank/DDBJ databases">
        <authorList>
            <person name="Sun Q."/>
            <person name="Mori K."/>
        </authorList>
    </citation>
    <scope>NUCLEOTIDE SEQUENCE [LARGE SCALE GENOMIC DNA]</scope>
    <source>
        <strain evidence="10 11">CCM 7609</strain>
    </source>
</reference>
<evidence type="ECO:0000256" key="9">
    <source>
        <dbReference type="SAM" id="Phobius"/>
    </source>
</evidence>
<dbReference type="InterPro" id="IPR003784">
    <property type="entry name" value="BioY"/>
</dbReference>
<dbReference type="PANTHER" id="PTHR34295:SF4">
    <property type="entry name" value="BIOTIN TRANSPORTER BIOY-RELATED"/>
    <property type="match status" value="1"/>
</dbReference>
<dbReference type="Pfam" id="PF02632">
    <property type="entry name" value="BioY"/>
    <property type="match status" value="1"/>
</dbReference>
<dbReference type="Proteomes" id="UP001589575">
    <property type="component" value="Unassembled WGS sequence"/>
</dbReference>
<feature type="transmembrane region" description="Helical" evidence="9">
    <location>
        <begin position="59"/>
        <end position="86"/>
    </location>
</feature>
<evidence type="ECO:0000256" key="7">
    <source>
        <dbReference type="ARBA" id="ARBA00023136"/>
    </source>
</evidence>
<feature type="transmembrane region" description="Helical" evidence="9">
    <location>
        <begin position="106"/>
        <end position="124"/>
    </location>
</feature>
<evidence type="ECO:0000313" key="10">
    <source>
        <dbReference type="EMBL" id="MFB9072523.1"/>
    </source>
</evidence>
<proteinExistence type="inferred from homology"/>
<keyword evidence="11" id="KW-1185">Reference proteome</keyword>
<dbReference type="RefSeq" id="WP_378042599.1">
    <property type="nucleotide sequence ID" value="NZ_JBHLWH010000039.1"/>
</dbReference>
<evidence type="ECO:0000256" key="1">
    <source>
        <dbReference type="ARBA" id="ARBA00004651"/>
    </source>
</evidence>
<dbReference type="Gene3D" id="1.10.1760.20">
    <property type="match status" value="1"/>
</dbReference>
<evidence type="ECO:0000256" key="2">
    <source>
        <dbReference type="ARBA" id="ARBA00010692"/>
    </source>
</evidence>
<dbReference type="PANTHER" id="PTHR34295">
    <property type="entry name" value="BIOTIN TRANSPORTER BIOY"/>
    <property type="match status" value="1"/>
</dbReference>
<name>A0ABV5G220_9MICC</name>
<evidence type="ECO:0000256" key="3">
    <source>
        <dbReference type="ARBA" id="ARBA00022448"/>
    </source>
</evidence>
<evidence type="ECO:0000313" key="11">
    <source>
        <dbReference type="Proteomes" id="UP001589575"/>
    </source>
</evidence>
<comment type="subcellular location">
    <subcellularLocation>
        <location evidence="1 8">Cell membrane</location>
        <topology evidence="1 8">Multi-pass membrane protein</topology>
    </subcellularLocation>
</comment>
<accession>A0ABV5G220</accession>
<organism evidence="10 11">
    <name type="scientific">Citricoccus parietis</name>
    <dbReference type="NCBI Taxonomy" id="592307"/>
    <lineage>
        <taxon>Bacteria</taxon>
        <taxon>Bacillati</taxon>
        <taxon>Actinomycetota</taxon>
        <taxon>Actinomycetes</taxon>
        <taxon>Micrococcales</taxon>
        <taxon>Micrococcaceae</taxon>
        <taxon>Citricoccus</taxon>
    </lineage>
</organism>
<feature type="transmembrane region" description="Helical" evidence="9">
    <location>
        <begin position="191"/>
        <end position="208"/>
    </location>
</feature>
<protein>
    <recommendedName>
        <fullName evidence="8">Biotin transporter</fullName>
    </recommendedName>
</protein>
<feature type="transmembrane region" description="Helical" evidence="9">
    <location>
        <begin position="30"/>
        <end position="52"/>
    </location>
</feature>
<keyword evidence="6 9" id="KW-1133">Transmembrane helix</keyword>
<keyword evidence="5 9" id="KW-0812">Transmembrane</keyword>
<keyword evidence="4 8" id="KW-1003">Cell membrane</keyword>
<keyword evidence="3 8" id="KW-0813">Transport</keyword>
<gene>
    <name evidence="10" type="ORF">ACFFX0_15495</name>
</gene>
<comment type="similarity">
    <text evidence="2 8">Belongs to the BioY family.</text>
</comment>
<sequence>MHSIPQPTQPTQPTQPAVAREDALRSLARIAVFAALIGALGLMGAVPVPGLVPVTAQTLGVMLAGAILGPWRGAAAVSLLLVLVAFGMPLLSGGRGGLGVFVGPSAGYLFGWVLGAAVVGLFLHGLRRSRGAAGPGRLRPPRPTWLRAVPGMLVGGILAVYAVGIPVQALITGMALSDTALTSLAFLPGDLIKAAVACLVTMALWRAYPRAFR</sequence>
<dbReference type="PIRSF" id="PIRSF016661">
    <property type="entry name" value="BioY"/>
    <property type="match status" value="1"/>
</dbReference>
<evidence type="ECO:0000256" key="6">
    <source>
        <dbReference type="ARBA" id="ARBA00022989"/>
    </source>
</evidence>
<evidence type="ECO:0000256" key="8">
    <source>
        <dbReference type="PIRNR" id="PIRNR016661"/>
    </source>
</evidence>
<evidence type="ECO:0000256" key="4">
    <source>
        <dbReference type="ARBA" id="ARBA00022475"/>
    </source>
</evidence>
<feature type="transmembrane region" description="Helical" evidence="9">
    <location>
        <begin position="145"/>
        <end position="171"/>
    </location>
</feature>
<evidence type="ECO:0000256" key="5">
    <source>
        <dbReference type="ARBA" id="ARBA00022692"/>
    </source>
</evidence>
<keyword evidence="7 8" id="KW-0472">Membrane</keyword>